<evidence type="ECO:0000313" key="2">
    <source>
        <dbReference type="Proteomes" id="UP001417504"/>
    </source>
</evidence>
<protein>
    <submittedName>
        <fullName evidence="1">Uncharacterized protein</fullName>
    </submittedName>
</protein>
<dbReference type="EMBL" id="JBBNAE010000011">
    <property type="protein sequence ID" value="KAK9085215.1"/>
    <property type="molecule type" value="Genomic_DNA"/>
</dbReference>
<keyword evidence="2" id="KW-1185">Reference proteome</keyword>
<accession>A0AAP0HJQ9</accession>
<dbReference type="InterPro" id="IPR016181">
    <property type="entry name" value="Acyl_CoA_acyltransferase"/>
</dbReference>
<dbReference type="Proteomes" id="UP001417504">
    <property type="component" value="Unassembled WGS sequence"/>
</dbReference>
<proteinExistence type="predicted"/>
<dbReference type="SUPFAM" id="SSF55729">
    <property type="entry name" value="Acyl-CoA N-acyltransferases (Nat)"/>
    <property type="match status" value="1"/>
</dbReference>
<comment type="caution">
    <text evidence="1">The sequence shown here is derived from an EMBL/GenBank/DDBJ whole genome shotgun (WGS) entry which is preliminary data.</text>
</comment>
<organism evidence="1 2">
    <name type="scientific">Stephania japonica</name>
    <dbReference type="NCBI Taxonomy" id="461633"/>
    <lineage>
        <taxon>Eukaryota</taxon>
        <taxon>Viridiplantae</taxon>
        <taxon>Streptophyta</taxon>
        <taxon>Embryophyta</taxon>
        <taxon>Tracheophyta</taxon>
        <taxon>Spermatophyta</taxon>
        <taxon>Magnoliopsida</taxon>
        <taxon>Ranunculales</taxon>
        <taxon>Menispermaceae</taxon>
        <taxon>Menispermoideae</taxon>
        <taxon>Cissampelideae</taxon>
        <taxon>Stephania</taxon>
    </lineage>
</organism>
<dbReference type="AlphaFoldDB" id="A0AAP0HJQ9"/>
<dbReference type="Gene3D" id="3.40.630.30">
    <property type="match status" value="1"/>
</dbReference>
<gene>
    <name evidence="1" type="ORF">Sjap_025626</name>
</gene>
<evidence type="ECO:0000313" key="1">
    <source>
        <dbReference type="EMBL" id="KAK9085215.1"/>
    </source>
</evidence>
<name>A0AAP0HJQ9_9MAGN</name>
<sequence length="98" mass="11230">MQKMNVKGVSLHADPSRTAALNLFCKLGFQLEELIEQNYYGSGFAHVEHGIIPNVGDFGYIHQLDTHFSVFVRYILRYVCTHSYTRLCESVMSQDKTL</sequence>
<reference evidence="1 2" key="1">
    <citation type="submission" date="2024-01" db="EMBL/GenBank/DDBJ databases">
        <title>Genome assemblies of Stephania.</title>
        <authorList>
            <person name="Yang L."/>
        </authorList>
    </citation>
    <scope>NUCLEOTIDE SEQUENCE [LARGE SCALE GENOMIC DNA]</scope>
    <source>
        <strain evidence="1">QJT</strain>
        <tissue evidence="1">Leaf</tissue>
    </source>
</reference>